<dbReference type="InterPro" id="IPR032710">
    <property type="entry name" value="NTF2-like_dom_sf"/>
</dbReference>
<dbReference type="EMBL" id="SNZP01000002">
    <property type="protein sequence ID" value="TDR82232.1"/>
    <property type="molecule type" value="Genomic_DNA"/>
</dbReference>
<dbReference type="Gene3D" id="3.10.450.50">
    <property type="match status" value="1"/>
</dbReference>
<reference evidence="2 3" key="1">
    <citation type="submission" date="2019-03" db="EMBL/GenBank/DDBJ databases">
        <title>Genomic Encyclopedia of Type Strains, Phase III (KMG-III): the genomes of soil and plant-associated and newly described type strains.</title>
        <authorList>
            <person name="Whitman W."/>
        </authorList>
    </citation>
    <scope>NUCLEOTIDE SEQUENCE [LARGE SCALE GENOMIC DNA]</scope>
    <source>
        <strain evidence="2 3">CECT 8976</strain>
    </source>
</reference>
<sequence>MRSRYVAYTLQAVEYLLATWHADSRPDRLDLSDESPALKWVGLEVLRTVGGESGDQEGVVEFVARYKLGGRAARLHEVSRFVAIDGRWFYLDGDLS</sequence>
<keyword evidence="3" id="KW-1185">Reference proteome</keyword>
<protein>
    <submittedName>
        <fullName evidence="2">SEC-C motif-containing protein</fullName>
    </submittedName>
</protein>
<evidence type="ECO:0000313" key="3">
    <source>
        <dbReference type="Proteomes" id="UP000295611"/>
    </source>
</evidence>
<dbReference type="InterPro" id="IPR048469">
    <property type="entry name" value="YchJ-like_M"/>
</dbReference>
<organism evidence="2 3">
    <name type="scientific">Paludibacterium purpuratum</name>
    <dbReference type="NCBI Taxonomy" id="1144873"/>
    <lineage>
        <taxon>Bacteria</taxon>
        <taxon>Pseudomonadati</taxon>
        <taxon>Pseudomonadota</taxon>
        <taxon>Betaproteobacteria</taxon>
        <taxon>Neisseriales</taxon>
        <taxon>Chromobacteriaceae</taxon>
        <taxon>Paludibacterium</taxon>
    </lineage>
</organism>
<dbReference type="SUPFAM" id="SSF54427">
    <property type="entry name" value="NTF2-like"/>
    <property type="match status" value="1"/>
</dbReference>
<name>A0A4R7BDH0_9NEIS</name>
<evidence type="ECO:0000259" key="1">
    <source>
        <dbReference type="Pfam" id="PF17775"/>
    </source>
</evidence>
<dbReference type="Proteomes" id="UP000295611">
    <property type="component" value="Unassembled WGS sequence"/>
</dbReference>
<accession>A0A4R7BDH0</accession>
<feature type="domain" description="YchJ-like middle NTF2-like" evidence="1">
    <location>
        <begin position="1"/>
        <end position="93"/>
    </location>
</feature>
<comment type="caution">
    <text evidence="2">The sequence shown here is derived from an EMBL/GenBank/DDBJ whole genome shotgun (WGS) entry which is preliminary data.</text>
</comment>
<gene>
    <name evidence="2" type="ORF">DFP86_102349</name>
</gene>
<evidence type="ECO:0000313" key="2">
    <source>
        <dbReference type="EMBL" id="TDR82232.1"/>
    </source>
</evidence>
<proteinExistence type="predicted"/>
<dbReference type="AlphaFoldDB" id="A0A4R7BDH0"/>
<dbReference type="Pfam" id="PF17775">
    <property type="entry name" value="YchJ_M-like"/>
    <property type="match status" value="1"/>
</dbReference>